<dbReference type="GO" id="GO:0002098">
    <property type="term" value="P:tRNA wobble uridine modification"/>
    <property type="evidence" value="ECO:0007669"/>
    <property type="project" value="TreeGrafter"/>
</dbReference>
<keyword evidence="2" id="KW-0819">tRNA processing</keyword>
<dbReference type="PANTHER" id="PTHR42714">
    <property type="entry name" value="TRNA MODIFICATION GTPASE GTPBP3"/>
    <property type="match status" value="1"/>
</dbReference>
<dbReference type="PANTHER" id="PTHR42714:SF2">
    <property type="entry name" value="TRNA MODIFICATION GTPASE GTPBP3, MITOCHONDRIAL"/>
    <property type="match status" value="1"/>
</dbReference>
<name>A0A8S1GMQ8_9PELO</name>
<dbReference type="Pfam" id="PF01926">
    <property type="entry name" value="MMR_HSR1"/>
    <property type="match status" value="1"/>
</dbReference>
<evidence type="ECO:0000259" key="5">
    <source>
        <dbReference type="PROSITE" id="PS51709"/>
    </source>
</evidence>
<dbReference type="InterPro" id="IPR005225">
    <property type="entry name" value="Small_GTP-bd"/>
</dbReference>
<proteinExistence type="inferred from homology"/>
<dbReference type="InterPro" id="IPR031168">
    <property type="entry name" value="G_TrmE"/>
</dbReference>
<dbReference type="InterPro" id="IPR025867">
    <property type="entry name" value="MnmE_helical"/>
</dbReference>
<protein>
    <recommendedName>
        <fullName evidence="5">TrmE-type G domain-containing protein</fullName>
    </recommendedName>
</protein>
<dbReference type="InterPro" id="IPR027417">
    <property type="entry name" value="P-loop_NTPase"/>
</dbReference>
<dbReference type="CDD" id="cd14858">
    <property type="entry name" value="TrmE_N"/>
    <property type="match status" value="1"/>
</dbReference>
<dbReference type="AlphaFoldDB" id="A0A8S1GMQ8"/>
<dbReference type="GO" id="GO:0005739">
    <property type="term" value="C:mitochondrion"/>
    <property type="evidence" value="ECO:0007669"/>
    <property type="project" value="TreeGrafter"/>
</dbReference>
<dbReference type="GO" id="GO:0005525">
    <property type="term" value="F:GTP binding"/>
    <property type="evidence" value="ECO:0007669"/>
    <property type="project" value="UniProtKB-KW"/>
</dbReference>
<dbReference type="CDD" id="cd04164">
    <property type="entry name" value="trmE"/>
    <property type="match status" value="1"/>
</dbReference>
<evidence type="ECO:0000256" key="2">
    <source>
        <dbReference type="ARBA" id="ARBA00022694"/>
    </source>
</evidence>
<comment type="caution">
    <text evidence="6">The sequence shown here is derived from an EMBL/GenBank/DDBJ whole genome shotgun (WGS) entry which is preliminary data.</text>
</comment>
<dbReference type="Gene3D" id="3.40.50.300">
    <property type="entry name" value="P-loop containing nucleotide triphosphate hydrolases"/>
    <property type="match status" value="1"/>
</dbReference>
<dbReference type="Gene3D" id="1.20.120.430">
    <property type="entry name" value="tRNA modification GTPase MnmE domain 2"/>
    <property type="match status" value="1"/>
</dbReference>
<keyword evidence="4" id="KW-0342">GTP-binding</keyword>
<evidence type="ECO:0000256" key="3">
    <source>
        <dbReference type="ARBA" id="ARBA00022741"/>
    </source>
</evidence>
<dbReference type="Gene3D" id="3.30.1360.120">
    <property type="entry name" value="Probable tRNA modification gtpase trme, domain 1"/>
    <property type="match status" value="1"/>
</dbReference>
<dbReference type="InterPro" id="IPR018948">
    <property type="entry name" value="GTP-bd_TrmE_N"/>
</dbReference>
<dbReference type="SUPFAM" id="SSF52540">
    <property type="entry name" value="P-loop containing nucleoside triphosphate hydrolases"/>
    <property type="match status" value="1"/>
</dbReference>
<sequence>MSTIFAMCSGSLPAAISVFFEFQRLSGKSNWKPRQMTYTKLRDQREIIDHAMAVFMPGPHTFTGEDTAEIFVHGSLAVVNSLAECLGGMEDVREAKRGEFTRRAFYNGKMDLNEVRGLENLIRSKTQTQRRLAFGQMRGGEKSVEIRDRLAEMIAKTFTIMDFGEHVEMSLDSVRDSIHSLVDELSEMIKSSRGAEKAQRGINIVLLGRPNSGKSSLLNRLAHRDVAIVSKLPGTTRDSLETSLEIGGVGCRITDTAGLRDDAVDEVESEGIRRAKKKIVAADVVVIVLDPTTSEVQAKELLQTFEDLSHADAKLIIVRNKIDLKSGFAAVNFEADKVVGTNALSSDGVDTLREALSDIVAEICPEATYLLDHRLLSECRDELLLALESPKNDAAIVCGHLERAQARIAELTSSSVTEDVLDKIFFRISVLEK</sequence>
<dbReference type="Pfam" id="PF10396">
    <property type="entry name" value="TrmE_N"/>
    <property type="match status" value="1"/>
</dbReference>
<comment type="similarity">
    <text evidence="1">Belongs to the TRAFAC class TrmE-Era-EngA-EngB-Septin-like GTPase superfamily. TrmE GTPase family.</text>
</comment>
<dbReference type="GO" id="GO:0030488">
    <property type="term" value="P:tRNA methylation"/>
    <property type="evidence" value="ECO:0007669"/>
    <property type="project" value="TreeGrafter"/>
</dbReference>
<reference evidence="6" key="1">
    <citation type="submission" date="2020-10" db="EMBL/GenBank/DDBJ databases">
        <authorList>
            <person name="Kikuchi T."/>
        </authorList>
    </citation>
    <scope>NUCLEOTIDE SEQUENCE</scope>
    <source>
        <strain evidence="6">NKZ352</strain>
    </source>
</reference>
<dbReference type="InterPro" id="IPR027368">
    <property type="entry name" value="MnmE_dom2"/>
</dbReference>
<dbReference type="PROSITE" id="PS51709">
    <property type="entry name" value="G_TRME"/>
    <property type="match status" value="1"/>
</dbReference>
<dbReference type="InterPro" id="IPR004520">
    <property type="entry name" value="GTPase_MnmE"/>
</dbReference>
<dbReference type="EMBL" id="CAJGYM010000001">
    <property type="protein sequence ID" value="CAD6184735.1"/>
    <property type="molecule type" value="Genomic_DNA"/>
</dbReference>
<dbReference type="Pfam" id="PF12631">
    <property type="entry name" value="MnmE_helical"/>
    <property type="match status" value="1"/>
</dbReference>
<dbReference type="InterPro" id="IPR027266">
    <property type="entry name" value="TrmE/GcvT-like"/>
</dbReference>
<accession>A0A8S1GMQ8</accession>
<dbReference type="Proteomes" id="UP000835052">
    <property type="component" value="Unassembled WGS sequence"/>
</dbReference>
<dbReference type="GO" id="GO:0003924">
    <property type="term" value="F:GTPase activity"/>
    <property type="evidence" value="ECO:0007669"/>
    <property type="project" value="InterPro"/>
</dbReference>
<dbReference type="OrthoDB" id="188276at2759"/>
<dbReference type="HAMAP" id="MF_00379">
    <property type="entry name" value="GTPase_MnmE"/>
    <property type="match status" value="1"/>
</dbReference>
<dbReference type="InterPro" id="IPR006073">
    <property type="entry name" value="GTP-bd"/>
</dbReference>
<feature type="domain" description="TrmE-type G" evidence="5">
    <location>
        <begin position="201"/>
        <end position="361"/>
    </location>
</feature>
<evidence type="ECO:0000313" key="7">
    <source>
        <dbReference type="Proteomes" id="UP000835052"/>
    </source>
</evidence>
<organism evidence="6 7">
    <name type="scientific">Caenorhabditis auriculariae</name>
    <dbReference type="NCBI Taxonomy" id="2777116"/>
    <lineage>
        <taxon>Eukaryota</taxon>
        <taxon>Metazoa</taxon>
        <taxon>Ecdysozoa</taxon>
        <taxon>Nematoda</taxon>
        <taxon>Chromadorea</taxon>
        <taxon>Rhabditida</taxon>
        <taxon>Rhabditina</taxon>
        <taxon>Rhabditomorpha</taxon>
        <taxon>Rhabditoidea</taxon>
        <taxon>Rhabditidae</taxon>
        <taxon>Peloderinae</taxon>
        <taxon>Caenorhabditis</taxon>
    </lineage>
</organism>
<evidence type="ECO:0000256" key="4">
    <source>
        <dbReference type="ARBA" id="ARBA00023134"/>
    </source>
</evidence>
<keyword evidence="3" id="KW-0547">Nucleotide-binding</keyword>
<keyword evidence="7" id="KW-1185">Reference proteome</keyword>
<gene>
    <name evidence="6" type="ORF">CAUJ_LOCUS654</name>
</gene>
<dbReference type="NCBIfam" id="TIGR00231">
    <property type="entry name" value="small_GTP"/>
    <property type="match status" value="1"/>
</dbReference>
<evidence type="ECO:0000313" key="6">
    <source>
        <dbReference type="EMBL" id="CAD6184735.1"/>
    </source>
</evidence>
<evidence type="ECO:0000256" key="1">
    <source>
        <dbReference type="ARBA" id="ARBA00011043"/>
    </source>
</evidence>